<comment type="subcellular location">
    <subcellularLocation>
        <location evidence="2 8">Nucleus</location>
    </subcellularLocation>
</comment>
<dbReference type="PANTHER" id="PTHR28118">
    <property type="entry name" value="POLYNUCLEOTIDE 5'-TRIPHOSPHATASE-RELATED"/>
    <property type="match status" value="1"/>
</dbReference>
<comment type="similarity">
    <text evidence="3 8">Belongs to the fungal TPase family.</text>
</comment>
<dbReference type="EMBL" id="MSFM01000010">
    <property type="protein sequence ID" value="PKY02051.1"/>
    <property type="molecule type" value="Genomic_DNA"/>
</dbReference>
<evidence type="ECO:0000256" key="9">
    <source>
        <dbReference type="SAM" id="MobiDB-lite"/>
    </source>
</evidence>
<keyword evidence="8" id="KW-0506">mRNA capping</keyword>
<dbReference type="EC" id="3.6.1.74" evidence="8"/>
<accession>A0A2I1CWP2</accession>
<evidence type="ECO:0000313" key="12">
    <source>
        <dbReference type="Proteomes" id="UP000234254"/>
    </source>
</evidence>
<dbReference type="Proteomes" id="UP000234254">
    <property type="component" value="Unassembled WGS sequence"/>
</dbReference>
<feature type="compositionally biased region" description="Low complexity" evidence="9">
    <location>
        <begin position="408"/>
        <end position="419"/>
    </location>
</feature>
<comment type="cofactor">
    <cofactor evidence="1 8">
        <name>Mg(2+)</name>
        <dbReference type="ChEBI" id="CHEBI:18420"/>
    </cofactor>
</comment>
<dbReference type="GO" id="GO:0140818">
    <property type="term" value="F:mRNA 5'-triphosphate monophosphatase activity"/>
    <property type="evidence" value="ECO:0007669"/>
    <property type="project" value="UniProtKB-EC"/>
</dbReference>
<dbReference type="InterPro" id="IPR004206">
    <property type="entry name" value="mRNA_triPase_Cet1"/>
</dbReference>
<feature type="compositionally biased region" description="Pro residues" evidence="9">
    <location>
        <begin position="25"/>
        <end position="34"/>
    </location>
</feature>
<dbReference type="GO" id="GO:0031533">
    <property type="term" value="C:mRNA capping enzyme complex"/>
    <property type="evidence" value="ECO:0007669"/>
    <property type="project" value="UniProtKB-UniRule"/>
</dbReference>
<dbReference type="VEuPathDB" id="FungiDB:P168DRAFT_40327"/>
<dbReference type="AlphaFoldDB" id="A0A2I1CWP2"/>
<feature type="compositionally biased region" description="Low complexity" evidence="9">
    <location>
        <begin position="375"/>
        <end position="391"/>
    </location>
</feature>
<reference evidence="11" key="1">
    <citation type="submission" date="2016-12" db="EMBL/GenBank/DDBJ databases">
        <title>The genomes of Aspergillus section Nigri reveals drivers in fungal speciation.</title>
        <authorList>
            <consortium name="DOE Joint Genome Institute"/>
            <person name="Vesth T.C."/>
            <person name="Nybo J."/>
            <person name="Theobald S."/>
            <person name="Brandl J."/>
            <person name="Frisvad J.C."/>
            <person name="Nielsen K.F."/>
            <person name="Lyhne E.K."/>
            <person name="Kogle M.E."/>
            <person name="Kuo A."/>
            <person name="Riley R."/>
            <person name="Clum A."/>
            <person name="Nolan M."/>
            <person name="Lipzen A."/>
            <person name="Salamov A."/>
            <person name="Henrissat B."/>
            <person name="Wiebenga A."/>
            <person name="De vries R.P."/>
            <person name="Grigoriev I.V."/>
            <person name="Mortensen U.H."/>
            <person name="Andersen M.R."/>
            <person name="Baker S.E."/>
        </authorList>
    </citation>
    <scope>NUCLEOTIDE SEQUENCE</scope>
    <source>
        <strain evidence="11">IBT 28561</strain>
    </source>
</reference>
<evidence type="ECO:0000256" key="6">
    <source>
        <dbReference type="ARBA" id="ARBA00023242"/>
    </source>
</evidence>
<keyword evidence="5 8" id="KW-0378">Hydrolase</keyword>
<dbReference type="InterPro" id="IPR040343">
    <property type="entry name" value="Cet1/Ctl1"/>
</dbReference>
<feature type="compositionally biased region" description="Polar residues" evidence="9">
    <location>
        <begin position="59"/>
        <end position="84"/>
    </location>
</feature>
<dbReference type="FunFam" id="3.20.100.10:FF:000002">
    <property type="entry name" value="mRNA capping nucleoside-triphosphatase, putative"/>
    <property type="match status" value="1"/>
</dbReference>
<evidence type="ECO:0000256" key="4">
    <source>
        <dbReference type="ARBA" id="ARBA00022664"/>
    </source>
</evidence>
<dbReference type="GeneID" id="36549458"/>
<feature type="compositionally biased region" description="Pro residues" evidence="9">
    <location>
        <begin position="392"/>
        <end position="407"/>
    </location>
</feature>
<evidence type="ECO:0000256" key="8">
    <source>
        <dbReference type="RuleBase" id="RU367053"/>
    </source>
</evidence>
<feature type="region of interest" description="Disordered" evidence="9">
    <location>
        <begin position="1"/>
        <end position="424"/>
    </location>
</feature>
<gene>
    <name evidence="11" type="ORF">P168DRAFT_40327</name>
</gene>
<evidence type="ECO:0000256" key="1">
    <source>
        <dbReference type="ARBA" id="ARBA00001946"/>
    </source>
</evidence>
<protein>
    <recommendedName>
        <fullName evidence="8">mRNA-capping enzyme subunit beta</fullName>
        <ecNumber evidence="8">3.6.1.74</ecNumber>
    </recommendedName>
    <alternativeName>
        <fullName evidence="8">mRNA 5'-phosphatase</fullName>
    </alternativeName>
    <alternativeName>
        <fullName evidence="8">mRNA 5'-triphosphate monophosphatase</fullName>
    </alternativeName>
</protein>
<dbReference type="Gene3D" id="3.20.100.10">
    <property type="entry name" value="mRNA triphosphatase Cet1-like"/>
    <property type="match status" value="1"/>
</dbReference>
<dbReference type="SUPFAM" id="SSF55154">
    <property type="entry name" value="CYTH-like phosphatases"/>
    <property type="match status" value="1"/>
</dbReference>
<evidence type="ECO:0000256" key="5">
    <source>
        <dbReference type="ARBA" id="ARBA00022801"/>
    </source>
</evidence>
<keyword evidence="12" id="KW-1185">Reference proteome</keyword>
<dbReference type="GO" id="GO:0006370">
    <property type="term" value="P:7-methylguanosine mRNA capping"/>
    <property type="evidence" value="ECO:0007669"/>
    <property type="project" value="UniProtKB-UniRule"/>
</dbReference>
<feature type="domain" description="mRNA triphosphatase Cet1-like" evidence="10">
    <location>
        <begin position="436"/>
        <end position="682"/>
    </location>
</feature>
<comment type="function">
    <text evidence="8">First step of mRNA capping. Converts the 5'-triphosphate end of a nascent mRNA chain into a diphosphate end.</text>
</comment>
<dbReference type="Pfam" id="PF02940">
    <property type="entry name" value="mRNA_triPase"/>
    <property type="match status" value="1"/>
</dbReference>
<evidence type="ECO:0000313" key="11">
    <source>
        <dbReference type="EMBL" id="PKY02051.1"/>
    </source>
</evidence>
<dbReference type="OrthoDB" id="272147at2759"/>
<name>A0A2I1CWP2_ASPC2</name>
<dbReference type="PANTHER" id="PTHR28118:SF1">
    <property type="entry name" value="POLYNUCLEOTIDE 5'-TRIPHOSPHATASE CTL1-RELATED"/>
    <property type="match status" value="1"/>
</dbReference>
<feature type="compositionally biased region" description="Polar residues" evidence="9">
    <location>
        <begin position="144"/>
        <end position="178"/>
    </location>
</feature>
<feature type="compositionally biased region" description="Pro residues" evidence="9">
    <location>
        <begin position="284"/>
        <end position="295"/>
    </location>
</feature>
<comment type="catalytic activity">
    <reaction evidence="7">
        <text>a 5'-end triphospho-ribonucleoside in mRNA + H2O = a 5'-end diphospho-ribonucleoside in mRNA + phosphate + H(+)</text>
        <dbReference type="Rhea" id="RHEA:67004"/>
        <dbReference type="Rhea" id="RHEA-COMP:17164"/>
        <dbReference type="Rhea" id="RHEA-COMP:17165"/>
        <dbReference type="ChEBI" id="CHEBI:15377"/>
        <dbReference type="ChEBI" id="CHEBI:15378"/>
        <dbReference type="ChEBI" id="CHEBI:43474"/>
        <dbReference type="ChEBI" id="CHEBI:167616"/>
        <dbReference type="ChEBI" id="CHEBI:167618"/>
        <dbReference type="EC" id="3.6.1.74"/>
    </reaction>
    <physiologicalReaction direction="left-to-right" evidence="7">
        <dbReference type="Rhea" id="RHEA:67005"/>
    </physiologicalReaction>
</comment>
<evidence type="ECO:0000256" key="2">
    <source>
        <dbReference type="ARBA" id="ARBA00004123"/>
    </source>
</evidence>
<evidence type="ECO:0000256" key="7">
    <source>
        <dbReference type="ARBA" id="ARBA00047740"/>
    </source>
</evidence>
<dbReference type="InterPro" id="IPR037009">
    <property type="entry name" value="mRNA_triPase_Cet1_sf"/>
</dbReference>
<dbReference type="RefSeq" id="XP_024690645.1">
    <property type="nucleotide sequence ID" value="XM_024841929.1"/>
</dbReference>
<organism evidence="11 12">
    <name type="scientific">Aspergillus campestris (strain IBT 28561)</name>
    <dbReference type="NCBI Taxonomy" id="1392248"/>
    <lineage>
        <taxon>Eukaryota</taxon>
        <taxon>Fungi</taxon>
        <taxon>Dikarya</taxon>
        <taxon>Ascomycota</taxon>
        <taxon>Pezizomycotina</taxon>
        <taxon>Eurotiomycetes</taxon>
        <taxon>Eurotiomycetidae</taxon>
        <taxon>Eurotiales</taxon>
        <taxon>Aspergillaceae</taxon>
        <taxon>Aspergillus</taxon>
        <taxon>Aspergillus subgen. Circumdati</taxon>
    </lineage>
</organism>
<feature type="compositionally biased region" description="Polar residues" evidence="9">
    <location>
        <begin position="109"/>
        <end position="131"/>
    </location>
</feature>
<keyword evidence="4 8" id="KW-0507">mRNA processing</keyword>
<dbReference type="CDD" id="cd07470">
    <property type="entry name" value="CYTH-like_mRNA_RTPase"/>
    <property type="match status" value="1"/>
</dbReference>
<evidence type="ECO:0000259" key="10">
    <source>
        <dbReference type="Pfam" id="PF02940"/>
    </source>
</evidence>
<dbReference type="GO" id="GO:0004651">
    <property type="term" value="F:polynucleotide 5'-phosphatase activity"/>
    <property type="evidence" value="ECO:0007669"/>
    <property type="project" value="UniProtKB-UniRule"/>
</dbReference>
<evidence type="ECO:0000256" key="3">
    <source>
        <dbReference type="ARBA" id="ARBA00006345"/>
    </source>
</evidence>
<comment type="subunit">
    <text evidence="8">Heterodimer. The mRNA-capping enzyme is composed of two separate chains alpha and beta, respectively a mRNA guanylyltransferase and an mRNA 5'-triphosphate monophosphatase.</text>
</comment>
<dbReference type="InterPro" id="IPR033469">
    <property type="entry name" value="CYTH-like_dom_sf"/>
</dbReference>
<proteinExistence type="inferred from homology"/>
<comment type="caution">
    <text evidence="11">The sequence shown here is derived from an EMBL/GenBank/DDBJ whole genome shotgun (WGS) entry which is preliminary data.</text>
</comment>
<keyword evidence="6 8" id="KW-0539">Nucleus</keyword>
<sequence length="723" mass="77321">MDLRTIMNSDAAGTANSQPQKSPSSQPPPDPNSYPPREHHPAPSPTYPSAYPTNPPPLQRTQTAPERSSSYGSLQSPYQYQSPTAVAPGAQSQRGPSPPPPPFGSSGRDVNSPSATTAYPSQPFSSSQRSLPGTPRASAAPLYSRQTPPSARPQSSGYDSRSNPSSSPWVGSEAQPNHSPVAMSRASRADSGPMDYTTRPYSASSERRGSDESVSPKTAYPPGSGSGSGSRQGSAAAPQRSPVENGAPRHENGSYGPPSSRGSLVPEAPQSSNHPRRCHRSRAPSPPSRPPPPGRPSASGDDSTIPPSSRDVPSAPKVDARSSPIRSPRPQTCARLPPEPLARARAVSVRPGPDGDGHPVPGEDQSHPHCPRRPAVPTTPTVPAVSAVPSPVDGPPAASQPPDPTPAQTPASAPAPASTGSLGPWEPSITGYIPYEEVTKTVCDFLFRHVVLRNDAVAAPAGSAAVAQGAIIEVEAKLGQLIDMDRRDRLQLPLLSESVLHKEGSRFRTSFESTMTVAQHRAMNNFLNEAVKASMPHVNPGRIPLSYAHKKERDIFYEVSPSELPPIIRQNLNPRHKPKVRVTVDQRTGEILAKIVKCRVADLDVYSPSTCVDWRLSVNLEINYEGDVSHLPVVETTHGRGGERNKDRMSYRHLAYQVDLTQVAKSEPSAKGEFEHELEVEISAAEIRRQGQLAMAGDPKNQYEDLVKGFVDNIRVLARAVPP</sequence>